<sequence>MSAILRFWVKLVPVIRRPTSQKPFQICLADRGLGVPYMQLTLQVPMGINLRGTGDIRQLYSDLDATSLMVRRLTFISSNPRIYLEHLGFLTIENLKLTPLTSWPAAVVLSLIHRRILVSYAAKASCRKTYCGFDMSQNMGLITE</sequence>
<gene>
    <name evidence="1" type="ORF">C2S_7547</name>
</gene>
<proteinExistence type="predicted"/>
<organism evidence="1 2">
    <name type="scientific">Fusarium fujikuroi</name>
    <name type="common">Bakanae and foot rot disease fungus</name>
    <name type="synonym">Gibberella fujikuroi</name>
    <dbReference type="NCBI Taxonomy" id="5127"/>
    <lineage>
        <taxon>Eukaryota</taxon>
        <taxon>Fungi</taxon>
        <taxon>Dikarya</taxon>
        <taxon>Ascomycota</taxon>
        <taxon>Pezizomycotina</taxon>
        <taxon>Sordariomycetes</taxon>
        <taxon>Hypocreomycetidae</taxon>
        <taxon>Hypocreales</taxon>
        <taxon>Nectriaceae</taxon>
        <taxon>Fusarium</taxon>
        <taxon>Fusarium fujikuroi species complex</taxon>
    </lineage>
</organism>
<name>A0A9Q9RS64_FUSFU</name>
<protein>
    <submittedName>
        <fullName evidence="1">Uncharacterized protein</fullName>
    </submittedName>
</protein>
<evidence type="ECO:0000313" key="1">
    <source>
        <dbReference type="EMBL" id="VTT69523.1"/>
    </source>
</evidence>
<dbReference type="AlphaFoldDB" id="A0A9Q9RS64"/>
<comment type="caution">
    <text evidence="1">The sequence shown here is derived from an EMBL/GenBank/DDBJ whole genome shotgun (WGS) entry which is preliminary data.</text>
</comment>
<reference evidence="1" key="1">
    <citation type="submission" date="2019-05" db="EMBL/GenBank/DDBJ databases">
        <authorList>
            <person name="Piombo E."/>
        </authorList>
    </citation>
    <scope>NUCLEOTIDE SEQUENCE</scope>
    <source>
        <strain evidence="1">C2S</strain>
    </source>
</reference>
<accession>A0A9Q9RS64</accession>
<evidence type="ECO:0000313" key="2">
    <source>
        <dbReference type="Proteomes" id="UP000760494"/>
    </source>
</evidence>
<dbReference type="Proteomes" id="UP000760494">
    <property type="component" value="Unassembled WGS sequence"/>
</dbReference>
<dbReference type="EMBL" id="CABFJX010000257">
    <property type="protein sequence ID" value="VTT69523.1"/>
    <property type="molecule type" value="Genomic_DNA"/>
</dbReference>